<dbReference type="RefSeq" id="WP_338436268.1">
    <property type="nucleotide sequence ID" value="NZ_JAUYVH010000003.1"/>
</dbReference>
<reference evidence="1 2" key="1">
    <citation type="submission" date="2023-08" db="EMBL/GenBank/DDBJ databases">
        <title>Oxalobacteraceae gen .nov., isolated from river sludge outside the plant.</title>
        <authorList>
            <person name="Zhao S.Y."/>
        </authorList>
    </citation>
    <scope>NUCLEOTIDE SEQUENCE [LARGE SCALE GENOMIC DNA]</scope>
    <source>
        <strain evidence="1 2">R-40</strain>
    </source>
</reference>
<proteinExistence type="predicted"/>
<keyword evidence="2" id="KW-1185">Reference proteome</keyword>
<evidence type="ECO:0000313" key="1">
    <source>
        <dbReference type="EMBL" id="MDQ9170347.1"/>
    </source>
</evidence>
<accession>A0ABU1BN07</accession>
<protein>
    <submittedName>
        <fullName evidence="1">Uncharacterized protein</fullName>
    </submittedName>
</protein>
<comment type="caution">
    <text evidence="1">The sequence shown here is derived from an EMBL/GenBank/DDBJ whole genome shotgun (WGS) entry which is preliminary data.</text>
</comment>
<organism evidence="1 2">
    <name type="scientific">Keguizhuia sedimenti</name>
    <dbReference type="NCBI Taxonomy" id="3064264"/>
    <lineage>
        <taxon>Bacteria</taxon>
        <taxon>Pseudomonadati</taxon>
        <taxon>Pseudomonadota</taxon>
        <taxon>Betaproteobacteria</taxon>
        <taxon>Burkholderiales</taxon>
        <taxon>Oxalobacteraceae</taxon>
        <taxon>Keguizhuia</taxon>
    </lineage>
</organism>
<evidence type="ECO:0000313" key="2">
    <source>
        <dbReference type="Proteomes" id="UP001225596"/>
    </source>
</evidence>
<dbReference type="Proteomes" id="UP001225596">
    <property type="component" value="Unassembled WGS sequence"/>
</dbReference>
<name>A0ABU1BN07_9BURK</name>
<dbReference type="EMBL" id="JAUYVH010000003">
    <property type="protein sequence ID" value="MDQ9170347.1"/>
    <property type="molecule type" value="Genomic_DNA"/>
</dbReference>
<gene>
    <name evidence="1" type="ORF">Q8A64_07965</name>
</gene>
<sequence>MQAQAHSNEVIEEMIDAMCRAGASDEEKEMYREALHGLVRLAQAEQLLSMQLDFHSLTTGKRLQI</sequence>